<feature type="repeat" description="ANK" evidence="3">
    <location>
        <begin position="342"/>
        <end position="374"/>
    </location>
</feature>
<feature type="region of interest" description="Disordered" evidence="4">
    <location>
        <begin position="645"/>
        <end position="666"/>
    </location>
</feature>
<evidence type="ECO:0000313" key="5">
    <source>
        <dbReference type="EMBL" id="ETV72768.1"/>
    </source>
</evidence>
<evidence type="ECO:0000256" key="4">
    <source>
        <dbReference type="SAM" id="MobiDB-lite"/>
    </source>
</evidence>
<name>W4G1G0_APHAT</name>
<proteinExistence type="predicted"/>
<dbReference type="GO" id="GO:0004842">
    <property type="term" value="F:ubiquitin-protein transferase activity"/>
    <property type="evidence" value="ECO:0007669"/>
    <property type="project" value="TreeGrafter"/>
</dbReference>
<dbReference type="PANTHER" id="PTHR24171:SF8">
    <property type="entry name" value="BRCA1-ASSOCIATED RING DOMAIN PROTEIN 1"/>
    <property type="match status" value="1"/>
</dbReference>
<dbReference type="PROSITE" id="PS50088">
    <property type="entry name" value="ANK_REPEAT"/>
    <property type="match status" value="3"/>
</dbReference>
<dbReference type="GO" id="GO:0085020">
    <property type="term" value="P:protein K6-linked ubiquitination"/>
    <property type="evidence" value="ECO:0007669"/>
    <property type="project" value="TreeGrafter"/>
</dbReference>
<dbReference type="InterPro" id="IPR002110">
    <property type="entry name" value="Ankyrin_rpt"/>
</dbReference>
<evidence type="ECO:0000256" key="2">
    <source>
        <dbReference type="ARBA" id="ARBA00023043"/>
    </source>
</evidence>
<dbReference type="OrthoDB" id="426293at2759"/>
<dbReference type="SMART" id="SM00248">
    <property type="entry name" value="ANK"/>
    <property type="match status" value="4"/>
</dbReference>
<sequence>MGSGSSKPMDKPAANWTPINLSEYVNQSAVSNDAKAAIGAWVTDNAITGPQLLDMDTGMVLAQLRLPDGDAPHVATFLSELRTLAATESATAAIHTTLKGLPAALEKAVYVYEKYPLIIDETGQAAQFFKYQRGCFLMAGNPADVTESVLRRSLVAALRLGTTMTLCLDKLAGLELDQFFSDGWFPSQVLNRHEFSKPEVWAPLLRPGEGDPDASLFLPSDAFKFVVLCGNIPPPPRTLERMCLIRVQSQDTMKDSQDDTAGGGVAAALGLREVIRNSGEVVEAGFDGDVAAMTALLTKGFHVESEDGHRHTALSEAACQGHVEMLQCLLSLGANPNVVNDTGRSPLFRASYNGHLDAVTLLLHAGADPRISTTQGETPFDVAKGKDIAEMLTAWPVATTDRLLKERRELMEKKLQERLTSHVEREHVAKLRIRDDLVALASSTASTAAGELKAMLLGLAADAVVNADKPRGSANSRDERGCTLLALAAQHDNADVATLLLTHWKQFQDDSHPVVRKAPHAKDTYIDVFRAQVNARDMKGWTPVAIAVFHQAKRTTRLLLQHGANPRLKNQYNKSAMDFAQDELDAAMNVVTSRAEIRSVLDEWESEQLASTLENNRNKFSVGAAEPLPSDGGATLLAIEVAEEAQQKASSKKKVPGKKTKSKKTK</sequence>
<dbReference type="Pfam" id="PF12796">
    <property type="entry name" value="Ank_2"/>
    <property type="match status" value="1"/>
</dbReference>
<dbReference type="PROSITE" id="PS50297">
    <property type="entry name" value="ANK_REP_REGION"/>
    <property type="match status" value="2"/>
</dbReference>
<organism evidence="5">
    <name type="scientific">Aphanomyces astaci</name>
    <name type="common">Crayfish plague agent</name>
    <dbReference type="NCBI Taxonomy" id="112090"/>
    <lineage>
        <taxon>Eukaryota</taxon>
        <taxon>Sar</taxon>
        <taxon>Stramenopiles</taxon>
        <taxon>Oomycota</taxon>
        <taxon>Saprolegniomycetes</taxon>
        <taxon>Saprolegniales</taxon>
        <taxon>Verrucalvaceae</taxon>
        <taxon>Aphanomyces</taxon>
    </lineage>
</organism>
<dbReference type="PANTHER" id="PTHR24171">
    <property type="entry name" value="ANKYRIN REPEAT DOMAIN-CONTAINING PROTEIN 39-RELATED"/>
    <property type="match status" value="1"/>
</dbReference>
<dbReference type="STRING" id="112090.W4G1G0"/>
<keyword evidence="2 3" id="KW-0040">ANK repeat</keyword>
<feature type="repeat" description="ANK" evidence="3">
    <location>
        <begin position="539"/>
        <end position="571"/>
    </location>
</feature>
<gene>
    <name evidence="5" type="ORF">H257_12137</name>
</gene>
<dbReference type="EMBL" id="KI913152">
    <property type="protein sequence ID" value="ETV72768.1"/>
    <property type="molecule type" value="Genomic_DNA"/>
</dbReference>
<dbReference type="VEuPathDB" id="FungiDB:H257_12137"/>
<evidence type="ECO:0000256" key="1">
    <source>
        <dbReference type="ARBA" id="ARBA00022737"/>
    </source>
</evidence>
<dbReference type="AlphaFoldDB" id="W4G1G0"/>
<feature type="compositionally biased region" description="Basic residues" evidence="4">
    <location>
        <begin position="650"/>
        <end position="666"/>
    </location>
</feature>
<accession>W4G1G0</accession>
<dbReference type="RefSeq" id="XP_009837554.1">
    <property type="nucleotide sequence ID" value="XM_009839252.1"/>
</dbReference>
<dbReference type="GeneID" id="20814133"/>
<feature type="repeat" description="ANK" evidence="3">
    <location>
        <begin position="309"/>
        <end position="341"/>
    </location>
</feature>
<dbReference type="Gene3D" id="1.25.40.20">
    <property type="entry name" value="Ankyrin repeat-containing domain"/>
    <property type="match status" value="2"/>
</dbReference>
<dbReference type="Pfam" id="PF00023">
    <property type="entry name" value="Ank"/>
    <property type="match status" value="1"/>
</dbReference>
<reference evidence="5" key="1">
    <citation type="submission" date="2013-12" db="EMBL/GenBank/DDBJ databases">
        <title>The Genome Sequence of Aphanomyces astaci APO3.</title>
        <authorList>
            <consortium name="The Broad Institute Genomics Platform"/>
            <person name="Russ C."/>
            <person name="Tyler B."/>
            <person name="van West P."/>
            <person name="Dieguez-Uribeondo J."/>
            <person name="Young S.K."/>
            <person name="Zeng Q."/>
            <person name="Gargeya S."/>
            <person name="Fitzgerald M."/>
            <person name="Abouelleil A."/>
            <person name="Alvarado L."/>
            <person name="Chapman S.B."/>
            <person name="Gainer-Dewar J."/>
            <person name="Goldberg J."/>
            <person name="Griggs A."/>
            <person name="Gujja S."/>
            <person name="Hansen M."/>
            <person name="Howarth C."/>
            <person name="Imamovic A."/>
            <person name="Ireland A."/>
            <person name="Larimer J."/>
            <person name="McCowan C."/>
            <person name="Murphy C."/>
            <person name="Pearson M."/>
            <person name="Poon T.W."/>
            <person name="Priest M."/>
            <person name="Roberts A."/>
            <person name="Saif S."/>
            <person name="Shea T."/>
            <person name="Sykes S."/>
            <person name="Wortman J."/>
            <person name="Nusbaum C."/>
            <person name="Birren B."/>
        </authorList>
    </citation>
    <scope>NUCLEOTIDE SEQUENCE [LARGE SCALE GENOMIC DNA]</scope>
    <source>
        <strain evidence="5">APO3</strain>
    </source>
</reference>
<dbReference type="InterPro" id="IPR036770">
    <property type="entry name" value="Ankyrin_rpt-contain_sf"/>
</dbReference>
<evidence type="ECO:0000256" key="3">
    <source>
        <dbReference type="PROSITE-ProRule" id="PRU00023"/>
    </source>
</evidence>
<dbReference type="SUPFAM" id="SSF48403">
    <property type="entry name" value="Ankyrin repeat"/>
    <property type="match status" value="1"/>
</dbReference>
<keyword evidence="1" id="KW-0677">Repeat</keyword>
<protein>
    <submittedName>
        <fullName evidence="5">Uncharacterized protein</fullName>
    </submittedName>
</protein>